<accession>A0ACC4DDK0</accession>
<keyword evidence="2" id="KW-1185">Reference proteome</keyword>
<comment type="caution">
    <text evidence="1">The sequence shown here is derived from an EMBL/GenBank/DDBJ whole genome shotgun (WGS) entry which is preliminary data.</text>
</comment>
<gene>
    <name evidence="1" type="ORF">ACCO45_011502</name>
</gene>
<dbReference type="Proteomes" id="UP001638806">
    <property type="component" value="Unassembled WGS sequence"/>
</dbReference>
<evidence type="ECO:0000313" key="2">
    <source>
        <dbReference type="Proteomes" id="UP001638806"/>
    </source>
</evidence>
<proteinExistence type="predicted"/>
<evidence type="ECO:0000313" key="1">
    <source>
        <dbReference type="EMBL" id="KAL3953546.1"/>
    </source>
</evidence>
<reference evidence="1" key="1">
    <citation type="submission" date="2024-12" db="EMBL/GenBank/DDBJ databases">
        <title>Comparative genomics and development of molecular markers within Purpureocillium lilacinum and among Purpureocillium species.</title>
        <authorList>
            <person name="Yeh Z.-Y."/>
            <person name="Ni N.-T."/>
            <person name="Lo P.-H."/>
            <person name="Mushyakhwo K."/>
            <person name="Lin C.-F."/>
            <person name="Nai Y.-S."/>
        </authorList>
    </citation>
    <scope>NUCLEOTIDE SEQUENCE</scope>
    <source>
        <strain evidence="1">NCHU-NPUST-175</strain>
    </source>
</reference>
<organism evidence="1 2">
    <name type="scientific">Purpureocillium lilacinum</name>
    <name type="common">Paecilomyces lilacinus</name>
    <dbReference type="NCBI Taxonomy" id="33203"/>
    <lineage>
        <taxon>Eukaryota</taxon>
        <taxon>Fungi</taxon>
        <taxon>Dikarya</taxon>
        <taxon>Ascomycota</taxon>
        <taxon>Pezizomycotina</taxon>
        <taxon>Sordariomycetes</taxon>
        <taxon>Hypocreomycetidae</taxon>
        <taxon>Hypocreales</taxon>
        <taxon>Ophiocordycipitaceae</taxon>
        <taxon>Purpureocillium</taxon>
    </lineage>
</organism>
<dbReference type="EMBL" id="JBGNUJ010000011">
    <property type="protein sequence ID" value="KAL3953546.1"/>
    <property type="molecule type" value="Genomic_DNA"/>
</dbReference>
<protein>
    <submittedName>
        <fullName evidence="1">Uncharacterized protein</fullName>
    </submittedName>
</protein>
<name>A0ACC4DDK0_PURLI</name>
<sequence length="93" mass="10040">MADRPGEMSSLRPWISGRSGDCEPQPTNGKPFWLLTAKILEFSAALLDAADAPPLAQNFKAGLEFRRASPATALSIVTSIETGRQEHNVQSTD</sequence>